<evidence type="ECO:0000313" key="3">
    <source>
        <dbReference type="Proteomes" id="UP000682111"/>
    </source>
</evidence>
<proteinExistence type="predicted"/>
<accession>A0A919WH20</accession>
<dbReference type="OrthoDB" id="2455205at2"/>
<reference evidence="2" key="1">
    <citation type="submission" date="2021-03" db="EMBL/GenBank/DDBJ databases">
        <title>Antimicrobial resistance genes in bacteria isolated from Japanese honey, and their potential for conferring macrolide and lincosamide resistance in the American foulbrood pathogen Paenibacillus larvae.</title>
        <authorList>
            <person name="Okamoto M."/>
            <person name="Kumagai M."/>
            <person name="Kanamori H."/>
            <person name="Takamatsu D."/>
        </authorList>
    </citation>
    <scope>NUCLEOTIDE SEQUENCE</scope>
    <source>
        <strain evidence="2">J27TS8</strain>
    </source>
</reference>
<feature type="domain" description="DUF4183" evidence="1">
    <location>
        <begin position="41"/>
        <end position="112"/>
    </location>
</feature>
<sequence length="115" mass="13026">MASKNRDRNHFIKPFLTIPLIPPVISRHHLPKKVEVYEYYTVSDGESKSYKEVDGIPELGKQVILAPSQVSYMNLFINGVLQPKDCYAVQKGEITLKTEDVPPKGAPVILQMLKF</sequence>
<protein>
    <recommendedName>
        <fullName evidence="1">DUF4183 domain-containing protein</fullName>
    </recommendedName>
</protein>
<dbReference type="InterPro" id="IPR025237">
    <property type="entry name" value="DUF4183"/>
</dbReference>
<gene>
    <name evidence="2" type="ORF">J27TS8_16510</name>
</gene>
<comment type="caution">
    <text evidence="2">The sequence shown here is derived from an EMBL/GenBank/DDBJ whole genome shotgun (WGS) entry which is preliminary data.</text>
</comment>
<dbReference type="EMBL" id="BORC01000002">
    <property type="protein sequence ID" value="GIN61658.1"/>
    <property type="molecule type" value="Genomic_DNA"/>
</dbReference>
<evidence type="ECO:0000259" key="1">
    <source>
        <dbReference type="Pfam" id="PF13799"/>
    </source>
</evidence>
<dbReference type="Proteomes" id="UP000682111">
    <property type="component" value="Unassembled WGS sequence"/>
</dbReference>
<dbReference type="AlphaFoldDB" id="A0A919WH20"/>
<dbReference type="RefSeq" id="WP_137744163.1">
    <property type="nucleotide sequence ID" value="NZ_BORC01000002.1"/>
</dbReference>
<keyword evidence="3" id="KW-1185">Reference proteome</keyword>
<name>A0A919WH20_9BACI</name>
<organism evidence="2 3">
    <name type="scientific">Robertmurraya siralis</name>
    <dbReference type="NCBI Taxonomy" id="77777"/>
    <lineage>
        <taxon>Bacteria</taxon>
        <taxon>Bacillati</taxon>
        <taxon>Bacillota</taxon>
        <taxon>Bacilli</taxon>
        <taxon>Bacillales</taxon>
        <taxon>Bacillaceae</taxon>
        <taxon>Robertmurraya</taxon>
    </lineage>
</organism>
<evidence type="ECO:0000313" key="2">
    <source>
        <dbReference type="EMBL" id="GIN61658.1"/>
    </source>
</evidence>
<dbReference type="Pfam" id="PF13799">
    <property type="entry name" value="DUF4183"/>
    <property type="match status" value="1"/>
</dbReference>